<proteinExistence type="predicted"/>
<dbReference type="Proteomes" id="UP000499080">
    <property type="component" value="Unassembled WGS sequence"/>
</dbReference>
<gene>
    <name evidence="1" type="ORF">AVEN_4818_1</name>
</gene>
<dbReference type="EMBL" id="BGPR01001277">
    <property type="protein sequence ID" value="GBM49930.1"/>
    <property type="molecule type" value="Genomic_DNA"/>
</dbReference>
<reference evidence="1 2" key="1">
    <citation type="journal article" date="2019" name="Sci. Rep.">
        <title>Orb-weaving spider Araneus ventricosus genome elucidates the spidroin gene catalogue.</title>
        <authorList>
            <person name="Kono N."/>
            <person name="Nakamura H."/>
            <person name="Ohtoshi R."/>
            <person name="Moran D.A.P."/>
            <person name="Shinohara A."/>
            <person name="Yoshida Y."/>
            <person name="Fujiwara M."/>
            <person name="Mori M."/>
            <person name="Tomita M."/>
            <person name="Arakawa K."/>
        </authorList>
    </citation>
    <scope>NUCLEOTIDE SEQUENCE [LARGE SCALE GENOMIC DNA]</scope>
</reference>
<organism evidence="1 2">
    <name type="scientific">Araneus ventricosus</name>
    <name type="common">Orbweaver spider</name>
    <name type="synonym">Epeira ventricosa</name>
    <dbReference type="NCBI Taxonomy" id="182803"/>
    <lineage>
        <taxon>Eukaryota</taxon>
        <taxon>Metazoa</taxon>
        <taxon>Ecdysozoa</taxon>
        <taxon>Arthropoda</taxon>
        <taxon>Chelicerata</taxon>
        <taxon>Arachnida</taxon>
        <taxon>Araneae</taxon>
        <taxon>Araneomorphae</taxon>
        <taxon>Entelegynae</taxon>
        <taxon>Araneoidea</taxon>
        <taxon>Araneidae</taxon>
        <taxon>Araneus</taxon>
    </lineage>
</organism>
<sequence length="99" mass="11865">MYESDTSFQCKGLKYEFIGASRCYPFSDEATNCSFAHAPVDLAFTKIRMRWKIEEEMFVEEKRSFRINLFSPDDAIWNHHFRYFFVRHLNLLLLTNGHT</sequence>
<accession>A0A4Y2G884</accession>
<comment type="caution">
    <text evidence="1">The sequence shown here is derived from an EMBL/GenBank/DDBJ whole genome shotgun (WGS) entry which is preliminary data.</text>
</comment>
<dbReference type="AlphaFoldDB" id="A0A4Y2G884"/>
<name>A0A4Y2G884_ARAVE</name>
<evidence type="ECO:0000313" key="2">
    <source>
        <dbReference type="Proteomes" id="UP000499080"/>
    </source>
</evidence>
<evidence type="ECO:0000313" key="1">
    <source>
        <dbReference type="EMBL" id="GBM49930.1"/>
    </source>
</evidence>
<keyword evidence="2" id="KW-1185">Reference proteome</keyword>
<protein>
    <submittedName>
        <fullName evidence="1">Uncharacterized protein</fullName>
    </submittedName>
</protein>